<comment type="subcellular location">
    <subcellularLocation>
        <location evidence="1">Peroxisome</location>
    </subcellularLocation>
</comment>
<evidence type="ECO:0000256" key="3">
    <source>
        <dbReference type="ARBA" id="ARBA00023235"/>
    </source>
</evidence>
<dbReference type="SUPFAM" id="SSF52096">
    <property type="entry name" value="ClpP/crotonase"/>
    <property type="match status" value="1"/>
</dbReference>
<dbReference type="AlphaFoldDB" id="A0AA41W4R5"/>
<gene>
    <name evidence="4" type="ORF">NAF29_03425</name>
</gene>
<accession>A0AA41W4R5</accession>
<dbReference type="Pfam" id="PF00378">
    <property type="entry name" value="ECH_1"/>
    <property type="match status" value="1"/>
</dbReference>
<proteinExistence type="predicted"/>
<dbReference type="CDD" id="cd06558">
    <property type="entry name" value="crotonase-like"/>
    <property type="match status" value="1"/>
</dbReference>
<dbReference type="PANTHER" id="PTHR43684:SF1">
    <property type="entry name" value="ENOYL-COA DELTA ISOMERASE 2"/>
    <property type="match status" value="1"/>
</dbReference>
<dbReference type="PANTHER" id="PTHR43684">
    <property type="match status" value="1"/>
</dbReference>
<protein>
    <submittedName>
        <fullName evidence="4">Enoyl-CoA hydratase-related protein</fullName>
    </submittedName>
</protein>
<comment type="caution">
    <text evidence="4">The sequence shown here is derived from an EMBL/GenBank/DDBJ whole genome shotgun (WGS) entry which is preliminary data.</text>
</comment>
<dbReference type="GO" id="GO:0004165">
    <property type="term" value="F:delta(3)-delta(2)-enoyl-CoA isomerase activity"/>
    <property type="evidence" value="ECO:0007669"/>
    <property type="project" value="UniProtKB-ARBA"/>
</dbReference>
<keyword evidence="2" id="KW-0576">Peroxisome</keyword>
<keyword evidence="3" id="KW-0413">Isomerase</keyword>
<dbReference type="Gene3D" id="3.90.226.10">
    <property type="entry name" value="2-enoyl-CoA Hydratase, Chain A, domain 1"/>
    <property type="match status" value="1"/>
</dbReference>
<keyword evidence="5" id="KW-1185">Reference proteome</keyword>
<dbReference type="InterPro" id="IPR029045">
    <property type="entry name" value="ClpP/crotonase-like_dom_sf"/>
</dbReference>
<sequence length="246" mass="26536">MTSVLSAYQDHIQTITLCRPDKKNALTISMYQQLAQHLNDAASDPGVRVVMLCGAGGNFTAGNDLQEFLTTELSEGSILDFLSVLSQFPKPIVTIAEGVAIGIGTTILLHSDLIFCAENTRLQLPFARLGLVPEAGSSLLLPQQVGYAKAAEWLLLGEPFTAQQALDAGLINTIAPPSNIHKLALTAAKHLAQVPPEAVQASKELLKEPMKKQVSTTIQQEASVFAQRLKSQECKQAITAFFERAR</sequence>
<evidence type="ECO:0000256" key="2">
    <source>
        <dbReference type="ARBA" id="ARBA00023140"/>
    </source>
</evidence>
<dbReference type="InterPro" id="IPR051053">
    <property type="entry name" value="ECH/Chromodomain_protein"/>
</dbReference>
<dbReference type="EMBL" id="JAMQGP010000001">
    <property type="protein sequence ID" value="MCM2678723.1"/>
    <property type="molecule type" value="Genomic_DNA"/>
</dbReference>
<reference evidence="4 5" key="1">
    <citation type="journal article" date="2013" name="Antonie Van Leeuwenhoek">
        <title>Echinimonas agarilytica gen. nov., sp. nov., a new gammaproteobacterium isolated from the sea urchin Strongylocentrotus intermedius.</title>
        <authorList>
            <person name="Nedashkovskaya O.I."/>
            <person name="Stenkova A.M."/>
            <person name="Zhukova N.V."/>
            <person name="Van Trappen S."/>
            <person name="Lee J.S."/>
            <person name="Kim S.B."/>
        </authorList>
    </citation>
    <scope>NUCLEOTIDE SEQUENCE [LARGE SCALE GENOMIC DNA]</scope>
    <source>
        <strain evidence="4 5">KMM 6351</strain>
    </source>
</reference>
<dbReference type="InterPro" id="IPR001753">
    <property type="entry name" value="Enoyl-CoA_hydra/iso"/>
</dbReference>
<dbReference type="RefSeq" id="WP_251260082.1">
    <property type="nucleotide sequence ID" value="NZ_JAMQGP010000001.1"/>
</dbReference>
<dbReference type="Proteomes" id="UP001165393">
    <property type="component" value="Unassembled WGS sequence"/>
</dbReference>
<evidence type="ECO:0000313" key="5">
    <source>
        <dbReference type="Proteomes" id="UP001165393"/>
    </source>
</evidence>
<name>A0AA41W4R5_9GAMM</name>
<evidence type="ECO:0000256" key="1">
    <source>
        <dbReference type="ARBA" id="ARBA00004275"/>
    </source>
</evidence>
<evidence type="ECO:0000313" key="4">
    <source>
        <dbReference type="EMBL" id="MCM2678723.1"/>
    </source>
</evidence>
<organism evidence="4 5">
    <name type="scientific">Echinimonas agarilytica</name>
    <dbReference type="NCBI Taxonomy" id="1215918"/>
    <lineage>
        <taxon>Bacteria</taxon>
        <taxon>Pseudomonadati</taxon>
        <taxon>Pseudomonadota</taxon>
        <taxon>Gammaproteobacteria</taxon>
        <taxon>Alteromonadales</taxon>
        <taxon>Echinimonadaceae</taxon>
        <taxon>Echinimonas</taxon>
    </lineage>
</organism>